<evidence type="ECO:0000313" key="5">
    <source>
        <dbReference type="Proteomes" id="UP000245880"/>
    </source>
</evidence>
<feature type="transmembrane region" description="Helical" evidence="1">
    <location>
        <begin position="96"/>
        <end position="118"/>
    </location>
</feature>
<keyword evidence="1" id="KW-0472">Membrane</keyword>
<dbReference type="Gene3D" id="2.60.120.1440">
    <property type="match status" value="1"/>
</dbReference>
<evidence type="ECO:0000256" key="1">
    <source>
        <dbReference type="SAM" id="Phobius"/>
    </source>
</evidence>
<name>A0A316ALZ3_9BACT</name>
<dbReference type="RefSeq" id="WP_109674158.1">
    <property type="nucleotide sequence ID" value="NZ_QGDT01000004.1"/>
</dbReference>
<feature type="domain" description="FecR protein" evidence="2">
    <location>
        <begin position="146"/>
        <end position="233"/>
    </location>
</feature>
<dbReference type="Pfam" id="PF04773">
    <property type="entry name" value="FecR"/>
    <property type="match status" value="1"/>
</dbReference>
<feature type="domain" description="Protein FecR C-terminal" evidence="3">
    <location>
        <begin position="295"/>
        <end position="359"/>
    </location>
</feature>
<reference evidence="4 5" key="1">
    <citation type="submission" date="2018-03" db="EMBL/GenBank/DDBJ databases">
        <title>Genomic Encyclopedia of Archaeal and Bacterial Type Strains, Phase II (KMG-II): from individual species to whole genera.</title>
        <authorList>
            <person name="Goeker M."/>
        </authorList>
    </citation>
    <scope>NUCLEOTIDE SEQUENCE [LARGE SCALE GENOMIC DNA]</scope>
    <source>
        <strain evidence="4 5">DSM 100346</strain>
    </source>
</reference>
<dbReference type="InterPro" id="IPR032508">
    <property type="entry name" value="FecR_C"/>
</dbReference>
<dbReference type="PANTHER" id="PTHR30273:SF2">
    <property type="entry name" value="PROTEIN FECR"/>
    <property type="match status" value="1"/>
</dbReference>
<dbReference type="GO" id="GO:0016989">
    <property type="term" value="F:sigma factor antagonist activity"/>
    <property type="evidence" value="ECO:0007669"/>
    <property type="project" value="TreeGrafter"/>
</dbReference>
<protein>
    <submittedName>
        <fullName evidence="4">Ferric-dicitrate binding protein FerR (Iron transport regulator)</fullName>
    </submittedName>
</protein>
<evidence type="ECO:0000259" key="2">
    <source>
        <dbReference type="Pfam" id="PF04773"/>
    </source>
</evidence>
<dbReference type="Gene3D" id="3.55.50.30">
    <property type="match status" value="1"/>
</dbReference>
<accession>A0A316ALZ3</accession>
<dbReference type="EMBL" id="QGDT01000004">
    <property type="protein sequence ID" value="PWJ58289.1"/>
    <property type="molecule type" value="Genomic_DNA"/>
</dbReference>
<keyword evidence="1" id="KW-1133">Transmembrane helix</keyword>
<dbReference type="PANTHER" id="PTHR30273">
    <property type="entry name" value="PERIPLASMIC SIGNAL SENSOR AND SIGMA FACTOR ACTIVATOR FECR-RELATED"/>
    <property type="match status" value="1"/>
</dbReference>
<dbReference type="AlphaFoldDB" id="A0A316ALZ3"/>
<keyword evidence="5" id="KW-1185">Reference proteome</keyword>
<organism evidence="4 5">
    <name type="scientific">Dyadobacter jejuensis</name>
    <dbReference type="NCBI Taxonomy" id="1082580"/>
    <lineage>
        <taxon>Bacteria</taxon>
        <taxon>Pseudomonadati</taxon>
        <taxon>Bacteroidota</taxon>
        <taxon>Cytophagia</taxon>
        <taxon>Cytophagales</taxon>
        <taxon>Spirosomataceae</taxon>
        <taxon>Dyadobacter</taxon>
    </lineage>
</organism>
<dbReference type="InterPro" id="IPR012373">
    <property type="entry name" value="Ferrdict_sens_TM"/>
</dbReference>
<evidence type="ECO:0000313" key="4">
    <source>
        <dbReference type="EMBL" id="PWJ58289.1"/>
    </source>
</evidence>
<gene>
    <name evidence="4" type="ORF">CLV98_104147</name>
</gene>
<dbReference type="Proteomes" id="UP000245880">
    <property type="component" value="Unassembled WGS sequence"/>
</dbReference>
<dbReference type="OrthoDB" id="645173at2"/>
<proteinExistence type="predicted"/>
<dbReference type="Pfam" id="PF16344">
    <property type="entry name" value="FecR_C"/>
    <property type="match status" value="1"/>
</dbReference>
<dbReference type="InterPro" id="IPR006860">
    <property type="entry name" value="FecR"/>
</dbReference>
<sequence length="365" mass="41711">MSYKHYQLDDFLLYQPFREWCLAPDPESDAYWQGVIEEYPEKNEIIQQARQLLVSLHKESNLNAPTVKQVTSMWSQIDHYIVSDEKQITPNRTFRFLATYSAAAVVLLVCGWAIWSYVLKPDYSYQSQTFPIRNTLIEKVNLGPSSLMVILPDSSTITLQPNSKLSYPTAFARNEKREVYLTGEAFFNVTKNANKPFFVYSHELVTKVLGTSFTIKAFEKSKVMEVAVKTGKVSVFSRKSKSHSFLQKDQRPNATLTPNQRAIYTRDIIDIEKQLIENPAPLLTPYQLGKVSQYQDTGVGAILDNLEAIYGIKIEFDRNLYRNCVLTASFTNESLFDRINLICKGLESTYSVKDGKIWIEGPGCL</sequence>
<evidence type="ECO:0000259" key="3">
    <source>
        <dbReference type="Pfam" id="PF16344"/>
    </source>
</evidence>
<keyword evidence="1" id="KW-0812">Transmembrane</keyword>
<comment type="caution">
    <text evidence="4">The sequence shown here is derived from an EMBL/GenBank/DDBJ whole genome shotgun (WGS) entry which is preliminary data.</text>
</comment>